<organism evidence="3">
    <name type="scientific">Prosthecochloris aestuarii</name>
    <dbReference type="NCBI Taxonomy" id="1102"/>
    <lineage>
        <taxon>Bacteria</taxon>
        <taxon>Pseudomonadati</taxon>
        <taxon>Chlorobiota</taxon>
        <taxon>Chlorobiia</taxon>
        <taxon>Chlorobiales</taxon>
        <taxon>Chlorobiaceae</taxon>
        <taxon>Prosthecochloris</taxon>
    </lineage>
</organism>
<dbReference type="EMBL" id="DSBW01000164">
    <property type="protein sequence ID" value="HED31515.1"/>
    <property type="molecule type" value="Genomic_DNA"/>
</dbReference>
<reference evidence="3" key="1">
    <citation type="journal article" date="2020" name="mSystems">
        <title>Genome- and Community-Level Interaction Insights into Carbon Utilization and Element Cycling Functions of Hydrothermarchaeota in Hydrothermal Sediment.</title>
        <authorList>
            <person name="Zhou Z."/>
            <person name="Liu Y."/>
            <person name="Xu W."/>
            <person name="Pan J."/>
            <person name="Luo Z.H."/>
            <person name="Li M."/>
        </authorList>
    </citation>
    <scope>NUCLEOTIDE SEQUENCE [LARGE SCALE GENOMIC DNA]</scope>
    <source>
        <strain evidence="3">SpSt-1181</strain>
    </source>
</reference>
<feature type="domain" description="CAAX prenyl protease 2/Lysostaphin resistance protein A-like" evidence="2">
    <location>
        <begin position="166"/>
        <end position="254"/>
    </location>
</feature>
<dbReference type="PANTHER" id="PTHR43592">
    <property type="entry name" value="CAAX AMINO TERMINAL PROTEASE"/>
    <property type="match status" value="1"/>
</dbReference>
<feature type="transmembrane region" description="Helical" evidence="1">
    <location>
        <begin position="241"/>
        <end position="259"/>
    </location>
</feature>
<dbReference type="Pfam" id="PF02517">
    <property type="entry name" value="Rce1-like"/>
    <property type="match status" value="1"/>
</dbReference>
<dbReference type="GO" id="GO:0004175">
    <property type="term" value="F:endopeptidase activity"/>
    <property type="evidence" value="ECO:0007669"/>
    <property type="project" value="UniProtKB-ARBA"/>
</dbReference>
<keyword evidence="3" id="KW-0378">Hydrolase</keyword>
<feature type="transmembrane region" description="Helical" evidence="1">
    <location>
        <begin position="206"/>
        <end position="235"/>
    </location>
</feature>
<dbReference type="GO" id="GO:0080120">
    <property type="term" value="P:CAAX-box protein maturation"/>
    <property type="evidence" value="ECO:0007669"/>
    <property type="project" value="UniProtKB-ARBA"/>
</dbReference>
<keyword evidence="1" id="KW-1133">Transmembrane helix</keyword>
<feature type="transmembrane region" description="Helical" evidence="1">
    <location>
        <begin position="12"/>
        <end position="40"/>
    </location>
</feature>
<keyword evidence="3" id="KW-0482">Metalloprotease</keyword>
<dbReference type="InterPro" id="IPR003675">
    <property type="entry name" value="Rce1/LyrA-like_dom"/>
</dbReference>
<feature type="transmembrane region" description="Helical" evidence="1">
    <location>
        <begin position="109"/>
        <end position="127"/>
    </location>
</feature>
<accession>A0A831SS88</accession>
<feature type="transmembrane region" description="Helical" evidence="1">
    <location>
        <begin position="279"/>
        <end position="297"/>
    </location>
</feature>
<dbReference type="PANTHER" id="PTHR43592:SF15">
    <property type="entry name" value="CAAX AMINO TERMINAL PROTEASE FAMILY PROTEIN"/>
    <property type="match status" value="1"/>
</dbReference>
<keyword evidence="1" id="KW-0812">Transmembrane</keyword>
<gene>
    <name evidence="3" type="ORF">ENN50_07525</name>
</gene>
<keyword evidence="3" id="KW-0645">Protease</keyword>
<dbReference type="Proteomes" id="UP000886335">
    <property type="component" value="Unassembled WGS sequence"/>
</dbReference>
<evidence type="ECO:0000259" key="2">
    <source>
        <dbReference type="Pfam" id="PF02517"/>
    </source>
</evidence>
<feature type="transmembrane region" description="Helical" evidence="1">
    <location>
        <begin position="60"/>
        <end position="83"/>
    </location>
</feature>
<dbReference type="GO" id="GO:0008237">
    <property type="term" value="F:metallopeptidase activity"/>
    <property type="evidence" value="ECO:0007669"/>
    <property type="project" value="UniProtKB-KW"/>
</dbReference>
<comment type="caution">
    <text evidence="3">The sequence shown here is derived from an EMBL/GenBank/DDBJ whole genome shotgun (WGS) entry which is preliminary data.</text>
</comment>
<proteinExistence type="predicted"/>
<evidence type="ECO:0000313" key="3">
    <source>
        <dbReference type="EMBL" id="HED31515.1"/>
    </source>
</evidence>
<sequence>MTRIKNSKARGISFWFPALVLLVLFVLYPLGGSMLLALVAPGSLDAGWGSLMVPDMLVPVRYVQVTGQVLFLLLPVFLLVRFYTQSRKLFSREDLEFLGLHRRPDLHDMVLAVLMVVLSQPMLYTLMEGIGAVLRNAGPVGLRLLEDQQRLEMFLSWMTAWNSPLEFFAVAIVIAVVPACCEELFFRGFVQGSYTRLLSRTKGILLTGLVFGLFHMSPVNLLPLVLMGWLLGYVYDRSGHIAVPVALHFTNNMISLFLLEFMRTRPSASAEAEASLLQFPLWWGACAVSVVLFWQVLLRFERRAAGRSSCPAACFQER</sequence>
<keyword evidence="1" id="KW-0472">Membrane</keyword>
<name>A0A831SS88_PROAE</name>
<dbReference type="AlphaFoldDB" id="A0A831SS88"/>
<feature type="transmembrane region" description="Helical" evidence="1">
    <location>
        <begin position="167"/>
        <end position="186"/>
    </location>
</feature>
<evidence type="ECO:0000256" key="1">
    <source>
        <dbReference type="SAM" id="Phobius"/>
    </source>
</evidence>
<protein>
    <submittedName>
        <fullName evidence="3">CPBP family intramembrane metalloprotease</fullName>
    </submittedName>
</protein>